<dbReference type="GO" id="GO:0003677">
    <property type="term" value="F:DNA binding"/>
    <property type="evidence" value="ECO:0007669"/>
    <property type="project" value="UniProtKB-KW"/>
</dbReference>
<evidence type="ECO:0000313" key="8">
    <source>
        <dbReference type="Proteomes" id="UP000837801"/>
    </source>
</evidence>
<organism evidence="7 8">
    <name type="scientific">[Candida] railenensis</name>
    <dbReference type="NCBI Taxonomy" id="45579"/>
    <lineage>
        <taxon>Eukaryota</taxon>
        <taxon>Fungi</taxon>
        <taxon>Dikarya</taxon>
        <taxon>Ascomycota</taxon>
        <taxon>Saccharomycotina</taxon>
        <taxon>Pichiomycetes</taxon>
        <taxon>Debaryomycetaceae</taxon>
        <taxon>Kurtzmaniella</taxon>
    </lineage>
</organism>
<dbReference type="Proteomes" id="UP000837801">
    <property type="component" value="Unassembled WGS sequence"/>
</dbReference>
<evidence type="ECO:0000256" key="1">
    <source>
        <dbReference type="ARBA" id="ARBA00004123"/>
    </source>
</evidence>
<dbReference type="GO" id="GO:0031390">
    <property type="term" value="C:Ctf18 RFC-like complex"/>
    <property type="evidence" value="ECO:0007669"/>
    <property type="project" value="InterPro"/>
</dbReference>
<accession>A0A9P0VXK2</accession>
<keyword evidence="8" id="KW-1185">Reference proteome</keyword>
<gene>
    <name evidence="7" type="ORF">CLIB1423_04S00804</name>
</gene>
<evidence type="ECO:0000256" key="5">
    <source>
        <dbReference type="ARBA" id="ARBA00023306"/>
    </source>
</evidence>
<dbReference type="InterPro" id="IPR018607">
    <property type="entry name" value="Ctf8"/>
</dbReference>
<keyword evidence="5" id="KW-0131">Cell cycle</keyword>
<evidence type="ECO:0000256" key="3">
    <source>
        <dbReference type="ARBA" id="ARBA00023125"/>
    </source>
</evidence>
<protein>
    <submittedName>
        <fullName evidence="7">Chromosome transmission fidelity protein 8</fullName>
    </submittedName>
</protein>
<sequence length="130" mass="14422">MPKVNIDCSEIKKNQSNSSNVISTPFGLAIIEIQGELNIPEIASSEENPDNLKVDDLYTAVKFGKLIVDPVDDSKVTLFVGTSQRMLGKIVKIDPPLGVLKINANDKNEMKMIDVIKKKIIFKDRPLPIM</sequence>
<dbReference type="EMBL" id="CAKXYY010000004">
    <property type="protein sequence ID" value="CAH2351561.1"/>
    <property type="molecule type" value="Genomic_DNA"/>
</dbReference>
<dbReference type="AlphaFoldDB" id="A0A9P0VXK2"/>
<name>A0A9P0VXK2_9ASCO</name>
<keyword evidence="3" id="KW-0238">DNA-binding</keyword>
<evidence type="ECO:0000256" key="4">
    <source>
        <dbReference type="ARBA" id="ARBA00023242"/>
    </source>
</evidence>
<reference evidence="7" key="1">
    <citation type="submission" date="2022-03" db="EMBL/GenBank/DDBJ databases">
        <authorList>
            <person name="Legras J.-L."/>
            <person name="Devillers H."/>
            <person name="Grondin C."/>
        </authorList>
    </citation>
    <scope>NUCLEOTIDE SEQUENCE</scope>
    <source>
        <strain evidence="7">CLIB 1423</strain>
    </source>
</reference>
<comment type="caution">
    <text evidence="7">The sequence shown here is derived from an EMBL/GenBank/DDBJ whole genome shotgun (WGS) entry which is preliminary data.</text>
</comment>
<dbReference type="GO" id="GO:0006260">
    <property type="term" value="P:DNA replication"/>
    <property type="evidence" value="ECO:0007669"/>
    <property type="project" value="UniProtKB-KW"/>
</dbReference>
<dbReference type="OrthoDB" id="121932at2759"/>
<evidence type="ECO:0000256" key="6">
    <source>
        <dbReference type="ARBA" id="ARBA00038447"/>
    </source>
</evidence>
<comment type="subcellular location">
    <subcellularLocation>
        <location evidence="1">Nucleus</location>
    </subcellularLocation>
</comment>
<keyword evidence="2" id="KW-0235">DNA replication</keyword>
<dbReference type="PANTHER" id="PTHR28605:SF1">
    <property type="entry name" value="CHROMOSOME TRANSMISSION FIDELITY FACTOR 8"/>
    <property type="match status" value="1"/>
</dbReference>
<comment type="similarity">
    <text evidence="6">Belongs to the CTF8 family.</text>
</comment>
<proteinExistence type="inferred from homology"/>
<dbReference type="PANTHER" id="PTHR28605">
    <property type="entry name" value="CTF8, CHROMOSOME TRANSMISSION FIDELITY FACTOR 8 HOMOLOG (S. CEREVISIAE)"/>
    <property type="match status" value="1"/>
</dbReference>
<keyword evidence="4" id="KW-0539">Nucleus</keyword>
<dbReference type="GO" id="GO:0007064">
    <property type="term" value="P:mitotic sister chromatid cohesion"/>
    <property type="evidence" value="ECO:0007669"/>
    <property type="project" value="InterPro"/>
</dbReference>
<evidence type="ECO:0000313" key="7">
    <source>
        <dbReference type="EMBL" id="CAH2351561.1"/>
    </source>
</evidence>
<evidence type="ECO:0000256" key="2">
    <source>
        <dbReference type="ARBA" id="ARBA00022705"/>
    </source>
</evidence>
<dbReference type="Pfam" id="PF09696">
    <property type="entry name" value="Ctf8"/>
    <property type="match status" value="1"/>
</dbReference>